<dbReference type="VEuPathDB" id="TrichDB:TRFO_13553"/>
<dbReference type="EMBL" id="MLAK01000156">
    <property type="protein sequence ID" value="OHT16050.1"/>
    <property type="molecule type" value="Genomic_DNA"/>
</dbReference>
<dbReference type="Gene3D" id="1.20.58.740">
    <property type="match status" value="1"/>
</dbReference>
<dbReference type="InterPro" id="IPR043162">
    <property type="entry name" value="DOCK_C_lobe_C"/>
</dbReference>
<evidence type="ECO:0000259" key="4">
    <source>
        <dbReference type="PROSITE" id="PS51650"/>
    </source>
</evidence>
<proteinExistence type="inferred from homology"/>
<feature type="compositionally biased region" description="Low complexity" evidence="3">
    <location>
        <begin position="573"/>
        <end position="582"/>
    </location>
</feature>
<evidence type="ECO:0008006" key="8">
    <source>
        <dbReference type="Google" id="ProtNLM"/>
    </source>
</evidence>
<feature type="compositionally biased region" description="Low complexity" evidence="3">
    <location>
        <begin position="607"/>
        <end position="624"/>
    </location>
</feature>
<dbReference type="Gene3D" id="1.25.40.410">
    <property type="match status" value="1"/>
</dbReference>
<dbReference type="GeneID" id="94832026"/>
<dbReference type="PROSITE" id="PS51651">
    <property type="entry name" value="DOCKER"/>
    <property type="match status" value="1"/>
</dbReference>
<organism evidence="6 7">
    <name type="scientific">Tritrichomonas foetus</name>
    <dbReference type="NCBI Taxonomy" id="1144522"/>
    <lineage>
        <taxon>Eukaryota</taxon>
        <taxon>Metamonada</taxon>
        <taxon>Parabasalia</taxon>
        <taxon>Tritrichomonadida</taxon>
        <taxon>Tritrichomonadidae</taxon>
        <taxon>Tritrichomonas</taxon>
    </lineage>
</organism>
<feature type="region of interest" description="Disordered" evidence="3">
    <location>
        <begin position="548"/>
        <end position="582"/>
    </location>
</feature>
<dbReference type="RefSeq" id="XP_068369186.1">
    <property type="nucleotide sequence ID" value="XM_068497322.1"/>
</dbReference>
<dbReference type="GO" id="GO:0007264">
    <property type="term" value="P:small GTPase-mediated signal transduction"/>
    <property type="evidence" value="ECO:0007669"/>
    <property type="project" value="InterPro"/>
</dbReference>
<dbReference type="InterPro" id="IPR035892">
    <property type="entry name" value="C2_domain_sf"/>
</dbReference>
<dbReference type="InterPro" id="IPR027007">
    <property type="entry name" value="C2_DOCK-type_domain"/>
</dbReference>
<dbReference type="Pfam" id="PF20422">
    <property type="entry name" value="DHR-2_Lobe_B"/>
    <property type="match status" value="1"/>
</dbReference>
<evidence type="ECO:0000256" key="2">
    <source>
        <dbReference type="PROSITE-ProRule" id="PRU00983"/>
    </source>
</evidence>
<dbReference type="Gene3D" id="2.60.40.150">
    <property type="entry name" value="C2 domain"/>
    <property type="match status" value="1"/>
</dbReference>
<comment type="similarity">
    <text evidence="2">Belongs to the DOCK family.</text>
</comment>
<sequence>MSYIHQPSPLPDPHAIPDKSQPSSQCVVPKNSENTANNITPPNSANEISNPENFRNANLSIRQSQCLPVANSNIPFQPNSSSINIPFVSNCSNISYNFVQSTANNPNFAGGRPISQPNFQNLQFAPSFLQQQQQKNVPSSEIGIIPPNNQNAQIQNSGVNQISMPIPGNTVMNGIPKPLDSIPRFPPPNLPINPGNELNPIGTDASIRRIADVNPVIESSKPPPIPLQVNNPSPNSPLRRTTDINMTPQQQQLLRQQMIRQQQQAYLLQQQQLREQQVQRFKQQQQQQQFLNNQQQDIAAMQIQMQQEVKEPIKLDMNLRSRSQTQFTGIPQQQQQQWKVPPQIIQQIQMLQQQGKYPKNYTPEQIYFMQLRQQQQKMQMENHGNPIAYQQSRSRHLSNVGNSSIIREKSLPNMLGCVNNNTQNPNYDKPNPSGPRNRFNSTKAHNAVNENRPNIPNIPNRPNIPNIPNRQNNSNHVNLKNVHKSMSLYKSQVHPGELILQNDQDESSGTEASGRVGLYTIPTLNLNQNYEHDNDNILSGRSLFGTSRNNESAEGTARFGGLSDEDEEEVSEVTEGSENSSNYYAKEMQYLIEKEYNKFNKGSTQTSNQKSNEPENNSNPQSVSTMKLNETTLTKDQVRPDEFIINENINQKIMDSLSPKLDQSNIIRVDQKIDMFLMQKRKENNLNLFGNYVLSCEDGDNPYYDKSINDFVQKIPASSKDSVIRFFSEKCKIFTLQAIKEEIPPQILKKPDRIPFLSNDKEHKKITRIRNDLKIHPSIDCFIRMTSELNSFFDIPETTLTPLQQYRVLTIKLEKFEIHADTVEPLFFCGFIVSSGEIVSEPWYFCHHENIKQFLPYIHINNQAAFRIPTELGDASFVVLISRCVLPENGANINNYYLKPTQKRKVFALDQAKCWIKYPNIYAPLAYTFCDLDAMAKSPVLMPLPFALNGVLRNVIKNLKASSGNVYPFNITFSTSISNGNTHIHELKEKNDCVVNILALKSEIPINIFRHKMYFQLSSFNLNVKNRNLYAYISFRKGDEDLPLIYSPYQHSMVKRLGSKCYYHEKRPYFDDWYLINLPYKITPDLSIFIWIYNATLKNIGINENIKEDIGFCKIPLIQNGEIISNGPHSIPITYKNPVSIQQNAVVISTYIDSALISTDPCLNKFYAKISSVEMEKSRKNDLVANLFLILDKLVLGLCSDPYESVKSMVILSNKVQEAIDFEKAAKDYVMYYAYRTQDTTKIESHRNLLRYWARFIENEMKTRDQVRTDLLVMNPFFMLIIKSIYLTKDKEFNDEFTGFIIQWSKAFQEGQVSVYSRFINLLFDIGYYSLAIQAITTQVAFILEHKLPSQVLIEFLAEVLRPKLFYASIMYSDHFTALMLDMIGLTLQNTIFLDKLYAILLKLIAQYSESMRQEISGRFITCLSKLSNLKSMKLNSEYHPFLAFYTFLLNSMTFESFEQWFKNLSSFDEMSSFFESLHFLISFIKDHETARTVHYVVLNVLTHLVQINNEKSIELISKVFYHFLCVDVAIDFVPPLLGLFETLVSRRYDYLIVRSTPVITKHIIKILELSYLNDCVSNFCRTFVNVDQKIFSNNRRSMAVFCRALLMVKNIQEVDIAKDLPFYQIVVFLKECDRVMGLSINDERRTELLYQKAMMVIHSPDASIEVLCQLADFHKENEYYAEELQTLLLISAITLEYLSSQGRVSIDYFHIDRGALLFEDICPMAKRFRCSEDAIFRIPSYCDSPSFSEHSLICNLLHIMKRSRDNGYYEIGYYIMDKLWPLLEHHRNYILLVPVFKEYATIYHKIKEVSNSDRLFGKYFRVSLFGNVFNMNNAKTFIYREKKLTHLFELTNKLVEHYSKLFSPTPIELIKEAGQIDVSTLDPKKGYIQITFVEPTFMKEEQHNRKTLFEQNHNIKTFFFDTPFTKDGDKAQGSIESQWIRRTILTVQDEMPSLVKRVPVINVVEKEYFPLRVAYRQLRDRITQLRNAICQRDYRAIQQLLHGSLLVQVNEGATKMAEVFLKPGYEKTKYTEKLINAFVAFQKVNQQGLKIHGKWVHDNPMFTPLHQELESGLTGLIEKLALYLNN</sequence>
<keyword evidence="1" id="KW-0344">Guanine-nucleotide releasing factor</keyword>
<evidence type="ECO:0000256" key="1">
    <source>
        <dbReference type="ARBA" id="ARBA00022658"/>
    </source>
</evidence>
<feature type="domain" description="DOCKER" evidence="5">
    <location>
        <begin position="1655"/>
        <end position="2087"/>
    </location>
</feature>
<dbReference type="InterPro" id="IPR046769">
    <property type="entry name" value="DOCKER_Lobe_A"/>
</dbReference>
<feature type="compositionally biased region" description="Acidic residues" evidence="3">
    <location>
        <begin position="563"/>
        <end position="572"/>
    </location>
</feature>
<dbReference type="GO" id="GO:0005085">
    <property type="term" value="F:guanyl-nucleotide exchange factor activity"/>
    <property type="evidence" value="ECO:0007669"/>
    <property type="project" value="UniProtKB-KW"/>
</dbReference>
<dbReference type="InterPro" id="IPR026791">
    <property type="entry name" value="DOCK"/>
</dbReference>
<keyword evidence="7" id="KW-1185">Reference proteome</keyword>
<feature type="domain" description="C2 DOCK-type" evidence="4">
    <location>
        <begin position="1010"/>
        <end position="1173"/>
    </location>
</feature>
<dbReference type="OrthoDB" id="47328at2759"/>
<reference evidence="6" key="1">
    <citation type="submission" date="2016-10" db="EMBL/GenBank/DDBJ databases">
        <authorList>
            <person name="Benchimol M."/>
            <person name="Almeida L.G."/>
            <person name="Vasconcelos A.T."/>
            <person name="Perreira-Neves A."/>
            <person name="Rosa I.A."/>
            <person name="Tasca T."/>
            <person name="Bogo M.R."/>
            <person name="de Souza W."/>
        </authorList>
    </citation>
    <scope>NUCLEOTIDE SEQUENCE [LARGE SCALE GENOMIC DNA]</scope>
    <source>
        <strain evidence="6">K</strain>
    </source>
</reference>
<evidence type="ECO:0000256" key="3">
    <source>
        <dbReference type="SAM" id="MobiDB-lite"/>
    </source>
</evidence>
<evidence type="ECO:0000313" key="7">
    <source>
        <dbReference type="Proteomes" id="UP000179807"/>
    </source>
</evidence>
<dbReference type="InterPro" id="IPR046770">
    <property type="entry name" value="DOCKER_Lobe_B"/>
</dbReference>
<evidence type="ECO:0000313" key="6">
    <source>
        <dbReference type="EMBL" id="OHT16050.1"/>
    </source>
</evidence>
<accession>A0A1J4KXZ4</accession>
<dbReference type="InterPro" id="IPR043161">
    <property type="entry name" value="DOCK_C_lobe_A"/>
</dbReference>
<dbReference type="InterPro" id="IPR027357">
    <property type="entry name" value="DOCKER_dom"/>
</dbReference>
<dbReference type="PANTHER" id="PTHR23317">
    <property type="entry name" value="DEDICATOR OF CYTOKINESIS DOCK"/>
    <property type="match status" value="1"/>
</dbReference>
<feature type="region of interest" description="Disordered" evidence="3">
    <location>
        <begin position="1"/>
        <end position="51"/>
    </location>
</feature>
<dbReference type="Proteomes" id="UP000179807">
    <property type="component" value="Unassembled WGS sequence"/>
</dbReference>
<gene>
    <name evidence="6" type="ORF">TRFO_13553</name>
</gene>
<dbReference type="PANTHER" id="PTHR23317:SF76">
    <property type="entry name" value="LD20667P"/>
    <property type="match status" value="1"/>
</dbReference>
<dbReference type="Pfam" id="PF20421">
    <property type="entry name" value="DHR-2_Lobe_C"/>
    <property type="match status" value="1"/>
</dbReference>
<feature type="region of interest" description="Disordered" evidence="3">
    <location>
        <begin position="601"/>
        <end position="624"/>
    </location>
</feature>
<feature type="region of interest" description="Disordered" evidence="3">
    <location>
        <begin position="419"/>
        <end position="441"/>
    </location>
</feature>
<dbReference type="PROSITE" id="PS51650">
    <property type="entry name" value="C2_DOCK"/>
    <property type="match status" value="1"/>
</dbReference>
<comment type="caution">
    <text evidence="6">The sequence shown here is derived from an EMBL/GenBank/DDBJ whole genome shotgun (WGS) entry which is preliminary data.</text>
</comment>
<protein>
    <recommendedName>
        <fullName evidence="8">DOCK family protein</fullName>
    </recommendedName>
</protein>
<dbReference type="Pfam" id="PF06920">
    <property type="entry name" value="DHR-2_Lobe_A"/>
    <property type="match status" value="1"/>
</dbReference>
<feature type="compositionally biased region" description="Polar residues" evidence="3">
    <location>
        <begin position="20"/>
        <end position="51"/>
    </location>
</feature>
<dbReference type="CDD" id="cd11684">
    <property type="entry name" value="DHR2_DOCK"/>
    <property type="match status" value="1"/>
</dbReference>
<dbReference type="InterPro" id="IPR046773">
    <property type="entry name" value="DOCKER_Lobe_C"/>
</dbReference>
<evidence type="ECO:0000259" key="5">
    <source>
        <dbReference type="PROSITE" id="PS51651"/>
    </source>
</evidence>
<name>A0A1J4KXZ4_9EUKA</name>
<dbReference type="Pfam" id="PF14429">
    <property type="entry name" value="DOCK-C2"/>
    <property type="match status" value="1"/>
</dbReference>